<reference evidence="1 2" key="1">
    <citation type="submission" date="2018-09" db="EMBL/GenBank/DDBJ databases">
        <title>Genomic Encyclopedia of Archaeal and Bacterial Type Strains, Phase II (KMG-II): from individual species to whole genera.</title>
        <authorList>
            <person name="Goeker M."/>
        </authorList>
    </citation>
    <scope>NUCLEOTIDE SEQUENCE [LARGE SCALE GENOMIC DNA]</scope>
    <source>
        <strain evidence="1 2">DSM 21950</strain>
    </source>
</reference>
<dbReference type="AlphaFoldDB" id="A0A419X4D4"/>
<dbReference type="SUPFAM" id="SSF82171">
    <property type="entry name" value="DPP6 N-terminal domain-like"/>
    <property type="match status" value="1"/>
</dbReference>
<organism evidence="1 2">
    <name type="scientific">Marinifilum flexuosum</name>
    <dbReference type="NCBI Taxonomy" id="1117708"/>
    <lineage>
        <taxon>Bacteria</taxon>
        <taxon>Pseudomonadati</taxon>
        <taxon>Bacteroidota</taxon>
        <taxon>Bacteroidia</taxon>
        <taxon>Marinilabiliales</taxon>
        <taxon>Marinifilaceae</taxon>
    </lineage>
</organism>
<dbReference type="EMBL" id="RAPQ01000009">
    <property type="protein sequence ID" value="RKE02470.1"/>
    <property type="molecule type" value="Genomic_DNA"/>
</dbReference>
<evidence type="ECO:0000313" key="2">
    <source>
        <dbReference type="Proteomes" id="UP000284531"/>
    </source>
</evidence>
<evidence type="ECO:0000313" key="1">
    <source>
        <dbReference type="EMBL" id="RKE02470.1"/>
    </source>
</evidence>
<name>A0A419X4D4_9BACT</name>
<dbReference type="SMART" id="SM00028">
    <property type="entry name" value="TPR"/>
    <property type="match status" value="2"/>
</dbReference>
<dbReference type="InterPro" id="IPR011659">
    <property type="entry name" value="WD40"/>
</dbReference>
<dbReference type="SUPFAM" id="SSF48452">
    <property type="entry name" value="TPR-like"/>
    <property type="match status" value="1"/>
</dbReference>
<dbReference type="Gene3D" id="1.25.40.10">
    <property type="entry name" value="Tetratricopeptide repeat domain"/>
    <property type="match status" value="1"/>
</dbReference>
<dbReference type="InterPro" id="IPR011990">
    <property type="entry name" value="TPR-like_helical_dom_sf"/>
</dbReference>
<accession>A0A419X4D4</accession>
<dbReference type="RefSeq" id="WP_120240334.1">
    <property type="nucleotide sequence ID" value="NZ_RAPQ01000009.1"/>
</dbReference>
<dbReference type="Pfam" id="PF07676">
    <property type="entry name" value="PD40"/>
    <property type="match status" value="1"/>
</dbReference>
<dbReference type="InterPro" id="IPR019734">
    <property type="entry name" value="TPR_rpt"/>
</dbReference>
<protein>
    <submittedName>
        <fullName evidence="1">Tetratricopeptide repeat protein</fullName>
    </submittedName>
</protein>
<sequence length="584" mass="66333">MNWKFTILSIFLLTFYVSIQAQDLLNVKKSEYLEGDKERKPAYKNILHAIGLEQKGEGFVRQAIPLLKEAYQLNSKNAELNYNLGVCYLIAGPRNEALTYLKSAQKLNADISEDIHFLLGIAYQYCNDFDKAIVQFKINIELIQQNNYKDKKELIALSEKRISECKNGKQLLNNTSDLKVELMIGVNSAYDEYKPVWGGSDFYFSSRRGGVKKSRSLEDQKFYEKIFAQDTTGKIYSVSVNTPSKSNLALMSFTNEVPIIYLGGEGNGDVYFAESLNNKWGKGKALKFINENKSRESSVCIGGNDNEIYFISNRKGGFGNCDIYYCIKEENGKWSKPMNIGGDINTEFDESDIFLTKDGKSLYFSSKGHNSIGGYDIFKSERKESGQWGRPQNLGFPINSTDNDITYFEDETGRFYFASERYGGVGGFDIYREKEALEKIEEPVILAEQVSIQEVPNELKNEKMSVPVMTKPAVVPDIPVKKQPEVIEEIRMKEELVQEDFVYRVQIAACKKEMGPKDLFQRYRGGDVIEHLFVEGWHKYTIGGFETFDEAAEYRDSCGVHDAFVVIFKGGYRLGIAKKTGGVK</sequence>
<comment type="caution">
    <text evidence="1">The sequence shown here is derived from an EMBL/GenBank/DDBJ whole genome shotgun (WGS) entry which is preliminary data.</text>
</comment>
<dbReference type="Proteomes" id="UP000284531">
    <property type="component" value="Unassembled WGS sequence"/>
</dbReference>
<gene>
    <name evidence="1" type="ORF">BXY64_2560</name>
</gene>
<keyword evidence="2" id="KW-1185">Reference proteome</keyword>
<dbReference type="OrthoDB" id="1110381at2"/>
<dbReference type="Pfam" id="PF14559">
    <property type="entry name" value="TPR_19"/>
    <property type="match status" value="1"/>
</dbReference>
<proteinExistence type="predicted"/>